<proteinExistence type="predicted"/>
<organism evidence="1 2">
    <name type="scientific">Schizothecium vesticola</name>
    <dbReference type="NCBI Taxonomy" id="314040"/>
    <lineage>
        <taxon>Eukaryota</taxon>
        <taxon>Fungi</taxon>
        <taxon>Dikarya</taxon>
        <taxon>Ascomycota</taxon>
        <taxon>Pezizomycotina</taxon>
        <taxon>Sordariomycetes</taxon>
        <taxon>Sordariomycetidae</taxon>
        <taxon>Sordariales</taxon>
        <taxon>Schizotheciaceae</taxon>
        <taxon>Schizothecium</taxon>
    </lineage>
</organism>
<gene>
    <name evidence="1" type="ORF">B0T18DRAFT_53031</name>
</gene>
<name>A0AA40FC61_9PEZI</name>
<sequence length="333" mass="35673">MTTVFHPSLSPSLSARHWRVQWADVVPAENDDGKSDGVGFSPINALLPLPLTRASYFRGTGCVELKGSFADPALYRSFSHVAHGQHETGTRQSTMAGKAPNRVASCHARDARRKGRRNCHGIWRWGGGGGEQRGRRCNLARLSGGAEPVHGASWRFGLGGVSHVGGDATAREICPRLGGSVVRSDHFLFGLPCGTAMTELCIIWRRGHSVVENGYRGPEGERLAAGGTSRPLRRFLFLMEPLPGLPQRASRSIGPLGGPMIRGGVGGVGVGICHDGRASRLSGFRAAPRPRLCHTRCAVDPEIPGNSSRGPREPRMAWTVQGIIKSCTGQRAD</sequence>
<reference evidence="1" key="1">
    <citation type="submission" date="2023-06" db="EMBL/GenBank/DDBJ databases">
        <title>Genome-scale phylogeny and comparative genomics of the fungal order Sordariales.</title>
        <authorList>
            <consortium name="Lawrence Berkeley National Laboratory"/>
            <person name="Hensen N."/>
            <person name="Bonometti L."/>
            <person name="Westerberg I."/>
            <person name="Brannstrom I.O."/>
            <person name="Guillou S."/>
            <person name="Cros-Aarteil S."/>
            <person name="Calhoun S."/>
            <person name="Haridas S."/>
            <person name="Kuo A."/>
            <person name="Mondo S."/>
            <person name="Pangilinan J."/>
            <person name="Riley R."/>
            <person name="LaButti K."/>
            <person name="Andreopoulos B."/>
            <person name="Lipzen A."/>
            <person name="Chen C."/>
            <person name="Yanf M."/>
            <person name="Daum C."/>
            <person name="Ng V."/>
            <person name="Clum A."/>
            <person name="Steindorff A."/>
            <person name="Ohm R."/>
            <person name="Martin F."/>
            <person name="Silar P."/>
            <person name="Natvig D."/>
            <person name="Lalanne C."/>
            <person name="Gautier V."/>
            <person name="Ament-velasquez S.L."/>
            <person name="Kruys A."/>
            <person name="Hutchinson M.I."/>
            <person name="Powell A.J."/>
            <person name="Barry K."/>
            <person name="Miller A.N."/>
            <person name="Grigoriev I.V."/>
            <person name="Debuchy R."/>
            <person name="Gladieux P."/>
            <person name="Thoren M.H."/>
            <person name="Johannesson H."/>
        </authorList>
    </citation>
    <scope>NUCLEOTIDE SEQUENCE</scope>
    <source>
        <strain evidence="1">SMH3187-1</strain>
    </source>
</reference>
<dbReference type="AlphaFoldDB" id="A0AA40FC61"/>
<accession>A0AA40FC61</accession>
<dbReference type="Proteomes" id="UP001172155">
    <property type="component" value="Unassembled WGS sequence"/>
</dbReference>
<comment type="caution">
    <text evidence="1">The sequence shown here is derived from an EMBL/GenBank/DDBJ whole genome shotgun (WGS) entry which is preliminary data.</text>
</comment>
<evidence type="ECO:0000313" key="1">
    <source>
        <dbReference type="EMBL" id="KAK0755075.1"/>
    </source>
</evidence>
<protein>
    <submittedName>
        <fullName evidence="1">Uncharacterized protein</fullName>
    </submittedName>
</protein>
<dbReference type="EMBL" id="JAUKUD010000001">
    <property type="protein sequence ID" value="KAK0755075.1"/>
    <property type="molecule type" value="Genomic_DNA"/>
</dbReference>
<evidence type="ECO:0000313" key="2">
    <source>
        <dbReference type="Proteomes" id="UP001172155"/>
    </source>
</evidence>
<keyword evidence="2" id="KW-1185">Reference proteome</keyword>